<dbReference type="InterPro" id="IPR012495">
    <property type="entry name" value="TadE-like_dom"/>
</dbReference>
<reference evidence="3 4" key="1">
    <citation type="journal article" date="2013" name="Gut Pathog.">
        <title>Evidence of a new metabolic capacity in an emerging diarrheal pathogen: lessons from the draft genomes of Vibrio fluvialis strains PG41 and I21563.</title>
        <authorList>
            <person name="Khatri I."/>
            <person name="Mahajan S."/>
            <person name="Dureja C."/>
            <person name="Subramanian S."/>
            <person name="Raychaudhuri S."/>
        </authorList>
    </citation>
    <scope>NUCLEOTIDE SEQUENCE [LARGE SCALE GENOMIC DNA]</scope>
    <source>
        <strain evidence="3 4">PG41</strain>
    </source>
</reference>
<protein>
    <submittedName>
        <fullName evidence="3">TadZ/CpaE protein</fullName>
    </submittedName>
</protein>
<keyword evidence="1" id="KW-1133">Transmembrane helix</keyword>
<feature type="transmembrane region" description="Helical" evidence="1">
    <location>
        <begin position="12"/>
        <end position="38"/>
    </location>
</feature>
<evidence type="ECO:0000313" key="3">
    <source>
        <dbReference type="EMBL" id="EPP21898.1"/>
    </source>
</evidence>
<gene>
    <name evidence="3" type="ORF">L910_1091</name>
</gene>
<evidence type="ECO:0000256" key="1">
    <source>
        <dbReference type="SAM" id="Phobius"/>
    </source>
</evidence>
<organism evidence="3 4">
    <name type="scientific">Vibrio fluvialis PG41</name>
    <dbReference type="NCBI Taxonomy" id="1336752"/>
    <lineage>
        <taxon>Bacteria</taxon>
        <taxon>Pseudomonadati</taxon>
        <taxon>Pseudomonadota</taxon>
        <taxon>Gammaproteobacteria</taxon>
        <taxon>Vibrionales</taxon>
        <taxon>Vibrionaceae</taxon>
        <taxon>Vibrio</taxon>
    </lineage>
</organism>
<evidence type="ECO:0000313" key="4">
    <source>
        <dbReference type="Proteomes" id="UP000014854"/>
    </source>
</evidence>
<keyword evidence="1" id="KW-0472">Membrane</keyword>
<dbReference type="Pfam" id="PF07811">
    <property type="entry name" value="TadE"/>
    <property type="match status" value="1"/>
</dbReference>
<dbReference type="AlphaFoldDB" id="S7I1L8"/>
<comment type="caution">
    <text evidence="3">The sequence shown here is derived from an EMBL/GenBank/DDBJ whole genome shotgun (WGS) entry which is preliminary data.</text>
</comment>
<accession>S7I1L8</accession>
<dbReference type="EMBL" id="ASXS01000012">
    <property type="protein sequence ID" value="EPP21898.1"/>
    <property type="molecule type" value="Genomic_DNA"/>
</dbReference>
<proteinExistence type="predicted"/>
<sequence>MNQRRRKQDGLTVVEFSLVASVFLLILFAVIEVGIFVFQLQSLNDISRRAARIAAVCVVNDPDIKTLALSENTPIGFTGENIEIVYLKDDGSVVGDPIAQHSAIHYIRSKIINYNYGFSGILNFLGNNGLVPVPDFQTILPAESLGVLKVNDPNAKTDC</sequence>
<feature type="domain" description="TadE-like" evidence="2">
    <location>
        <begin position="10"/>
        <end position="52"/>
    </location>
</feature>
<dbReference type="PATRIC" id="fig|1336752.4.peg.2943"/>
<evidence type="ECO:0000259" key="2">
    <source>
        <dbReference type="Pfam" id="PF07811"/>
    </source>
</evidence>
<keyword evidence="1" id="KW-0812">Transmembrane</keyword>
<dbReference type="RefSeq" id="WP_020330565.1">
    <property type="nucleotide sequence ID" value="NZ_ASXS01000012.1"/>
</dbReference>
<name>S7I1L8_VIBFL</name>
<dbReference type="Proteomes" id="UP000014854">
    <property type="component" value="Unassembled WGS sequence"/>
</dbReference>